<dbReference type="PANTHER" id="PTHR22891">
    <property type="entry name" value="EUKARYOTIC TRANSLATION INITIATION FACTOR 2C"/>
    <property type="match status" value="1"/>
</dbReference>
<reference evidence="4" key="1">
    <citation type="submission" date="2017-02" db="UniProtKB">
        <authorList>
            <consortium name="WormBaseParasite"/>
        </authorList>
    </citation>
    <scope>IDENTIFICATION</scope>
</reference>
<dbReference type="GO" id="GO:0003676">
    <property type="term" value="F:nucleic acid binding"/>
    <property type="evidence" value="ECO:0007669"/>
    <property type="project" value="InterPro"/>
</dbReference>
<dbReference type="SMART" id="SM00950">
    <property type="entry name" value="Piwi"/>
    <property type="match status" value="1"/>
</dbReference>
<dbReference type="AlphaFoldDB" id="A0A0N4TYY6"/>
<sequence length="303" mass="34470">IRFILKKSANIRHFSCDRWLGRPGFLIVGLDIAHPSYSMVPNKDRNSVLSVVGYSANIKKHPLDFIGGYRFAKAQMEELMDDAIQQIFSDLLRYFNANRGMPPTHLFVIRDGISVGQYKYVMNTEVEQIKHACQLVGGRNYRPHITFIVLTKMHNLRIYKKNIHKQERAAQQNIKPGTVIDKHVVNPVLSEFYLNSHSTFQGTAKTPRYTLLFDTSKMEADEMQGIVHALAYNFQIVNMAISLPSPVVIASRMAKRGRCNYVAMFGDGSESSDNGKNNEKDAVELNKQLSYINKPLEVVRFNA</sequence>
<keyword evidence="3" id="KW-1185">Reference proteome</keyword>
<protein>
    <submittedName>
        <fullName evidence="4">Piwi domain-containing protein</fullName>
    </submittedName>
</protein>
<dbReference type="Pfam" id="PF02171">
    <property type="entry name" value="Piwi"/>
    <property type="match status" value="1"/>
</dbReference>
<dbReference type="Proteomes" id="UP000278627">
    <property type="component" value="Unassembled WGS sequence"/>
</dbReference>
<dbReference type="InterPro" id="IPR036397">
    <property type="entry name" value="RNaseH_sf"/>
</dbReference>
<dbReference type="STRING" id="6280.A0A0N4TYY6"/>
<dbReference type="EMBL" id="UZAD01013541">
    <property type="protein sequence ID" value="VDN95357.1"/>
    <property type="molecule type" value="Genomic_DNA"/>
</dbReference>
<evidence type="ECO:0000313" key="4">
    <source>
        <dbReference type="WBParaSite" id="BPAG_0001424401-mRNA-1"/>
    </source>
</evidence>
<evidence type="ECO:0000259" key="1">
    <source>
        <dbReference type="PROSITE" id="PS50822"/>
    </source>
</evidence>
<dbReference type="InterPro" id="IPR003165">
    <property type="entry name" value="Piwi"/>
</dbReference>
<accession>A0A0N4TYY6</accession>
<dbReference type="SUPFAM" id="SSF53098">
    <property type="entry name" value="Ribonuclease H-like"/>
    <property type="match status" value="1"/>
</dbReference>
<dbReference type="PROSITE" id="PS50822">
    <property type="entry name" value="PIWI"/>
    <property type="match status" value="1"/>
</dbReference>
<evidence type="ECO:0000313" key="3">
    <source>
        <dbReference type="Proteomes" id="UP000278627"/>
    </source>
</evidence>
<dbReference type="InterPro" id="IPR012337">
    <property type="entry name" value="RNaseH-like_sf"/>
</dbReference>
<proteinExistence type="predicted"/>
<name>A0A0N4TYY6_BRUPA</name>
<feature type="domain" description="Piwi" evidence="1">
    <location>
        <begin position="1"/>
        <end position="255"/>
    </location>
</feature>
<evidence type="ECO:0000313" key="2">
    <source>
        <dbReference type="EMBL" id="VDN95357.1"/>
    </source>
</evidence>
<organism evidence="4">
    <name type="scientific">Brugia pahangi</name>
    <name type="common">Filarial nematode worm</name>
    <dbReference type="NCBI Taxonomy" id="6280"/>
    <lineage>
        <taxon>Eukaryota</taxon>
        <taxon>Metazoa</taxon>
        <taxon>Ecdysozoa</taxon>
        <taxon>Nematoda</taxon>
        <taxon>Chromadorea</taxon>
        <taxon>Rhabditida</taxon>
        <taxon>Spirurina</taxon>
        <taxon>Spiruromorpha</taxon>
        <taxon>Filarioidea</taxon>
        <taxon>Onchocercidae</taxon>
        <taxon>Brugia</taxon>
    </lineage>
</organism>
<dbReference type="Gene3D" id="3.30.420.10">
    <property type="entry name" value="Ribonuclease H-like superfamily/Ribonuclease H"/>
    <property type="match status" value="1"/>
</dbReference>
<gene>
    <name evidence="2" type="ORF">BPAG_LOCUS14172</name>
</gene>
<reference evidence="2 3" key="2">
    <citation type="submission" date="2018-11" db="EMBL/GenBank/DDBJ databases">
        <authorList>
            <consortium name="Pathogen Informatics"/>
        </authorList>
    </citation>
    <scope>NUCLEOTIDE SEQUENCE [LARGE SCALE GENOMIC DNA]</scope>
</reference>
<dbReference type="WBParaSite" id="BPAG_0001424401-mRNA-1">
    <property type="protein sequence ID" value="BPAG_0001424401-mRNA-1"/>
    <property type="gene ID" value="BPAG_0001424401"/>
</dbReference>